<evidence type="ECO:0000256" key="3">
    <source>
        <dbReference type="ARBA" id="ARBA00023082"/>
    </source>
</evidence>
<dbReference type="InterPro" id="IPR013325">
    <property type="entry name" value="RNA_pol_sigma_r2"/>
</dbReference>
<organism evidence="7 8">
    <name type="scientific">Sinosporangium siamense</name>
    <dbReference type="NCBI Taxonomy" id="1367973"/>
    <lineage>
        <taxon>Bacteria</taxon>
        <taxon>Bacillati</taxon>
        <taxon>Actinomycetota</taxon>
        <taxon>Actinomycetes</taxon>
        <taxon>Streptosporangiales</taxon>
        <taxon>Streptosporangiaceae</taxon>
        <taxon>Sinosporangium</taxon>
    </lineage>
</organism>
<dbReference type="GO" id="GO:0016987">
    <property type="term" value="F:sigma factor activity"/>
    <property type="evidence" value="ECO:0007669"/>
    <property type="project" value="UniProtKB-KW"/>
</dbReference>
<comment type="similarity">
    <text evidence="1">Belongs to the sigma-70 factor family. ECF subfamily.</text>
</comment>
<evidence type="ECO:0000256" key="2">
    <source>
        <dbReference type="ARBA" id="ARBA00023015"/>
    </source>
</evidence>
<dbReference type="Pfam" id="PF08281">
    <property type="entry name" value="Sigma70_r4_2"/>
    <property type="match status" value="1"/>
</dbReference>
<dbReference type="CDD" id="cd06171">
    <property type="entry name" value="Sigma70_r4"/>
    <property type="match status" value="1"/>
</dbReference>
<dbReference type="PROSITE" id="PS00622">
    <property type="entry name" value="HTH_LUXR_1"/>
    <property type="match status" value="1"/>
</dbReference>
<dbReference type="GO" id="GO:0006352">
    <property type="term" value="P:DNA-templated transcription initiation"/>
    <property type="evidence" value="ECO:0007669"/>
    <property type="project" value="InterPro"/>
</dbReference>
<gene>
    <name evidence="7" type="primary">rpoE_19</name>
    <name evidence="7" type="ORF">Ssi02_64750</name>
</gene>
<dbReference type="InterPro" id="IPR000792">
    <property type="entry name" value="Tscrpt_reg_LuxR_C"/>
</dbReference>
<dbReference type="PANTHER" id="PTHR43133:SF52">
    <property type="entry name" value="ECF RNA POLYMERASE SIGMA FACTOR SIGL"/>
    <property type="match status" value="1"/>
</dbReference>
<sequence length="214" mass="23545">MTVRPQVSHLTREVDDQEIDDQEVDDAALVEQSHHSPERFAVLYDRYFPEIYRYVAGRLGTQVADDLAAETFLVAFRKRESFDAARGQVRAWLYGIATNLVAQHRRSEARRLQALQRTAGERVTDSGHEDLVAQRLTAAAVQGRLASALAALSAADRDVLVLTALAGLGYEEIAQALGISPGTVGSRLFRARRKLRDALGGVNPMRKDFGDADG</sequence>
<reference evidence="7" key="1">
    <citation type="submission" date="2021-01" db="EMBL/GenBank/DDBJ databases">
        <title>Whole genome shotgun sequence of Sinosporangium siamense NBRC 109515.</title>
        <authorList>
            <person name="Komaki H."/>
            <person name="Tamura T."/>
        </authorList>
    </citation>
    <scope>NUCLEOTIDE SEQUENCE</scope>
    <source>
        <strain evidence="7">NBRC 109515</strain>
    </source>
</reference>
<keyword evidence="3" id="KW-0731">Sigma factor</keyword>
<evidence type="ECO:0000256" key="5">
    <source>
        <dbReference type="ARBA" id="ARBA00023163"/>
    </source>
</evidence>
<keyword evidence="4" id="KW-0238">DNA-binding</keyword>
<keyword evidence="5" id="KW-0804">Transcription</keyword>
<keyword evidence="2" id="KW-0805">Transcription regulation</keyword>
<dbReference type="InterPro" id="IPR013324">
    <property type="entry name" value="RNA_pol_sigma_r3/r4-like"/>
</dbReference>
<dbReference type="InterPro" id="IPR014284">
    <property type="entry name" value="RNA_pol_sigma-70_dom"/>
</dbReference>
<protein>
    <submittedName>
        <fullName evidence="7">DNA-directed RNA polymerase sigma-70 factor</fullName>
    </submittedName>
</protein>
<dbReference type="InterPro" id="IPR036388">
    <property type="entry name" value="WH-like_DNA-bd_sf"/>
</dbReference>
<dbReference type="SUPFAM" id="SSF88946">
    <property type="entry name" value="Sigma2 domain of RNA polymerase sigma factors"/>
    <property type="match status" value="1"/>
</dbReference>
<keyword evidence="8" id="KW-1185">Reference proteome</keyword>
<dbReference type="Pfam" id="PF04542">
    <property type="entry name" value="Sigma70_r2"/>
    <property type="match status" value="1"/>
</dbReference>
<dbReference type="InterPro" id="IPR007627">
    <property type="entry name" value="RNA_pol_sigma70_r2"/>
</dbReference>
<dbReference type="SMART" id="SM00421">
    <property type="entry name" value="HTH_LUXR"/>
    <property type="match status" value="1"/>
</dbReference>
<dbReference type="AlphaFoldDB" id="A0A919VFL6"/>
<accession>A0A919VFL6</accession>
<evidence type="ECO:0000256" key="4">
    <source>
        <dbReference type="ARBA" id="ARBA00023125"/>
    </source>
</evidence>
<dbReference type="GO" id="GO:0000428">
    <property type="term" value="C:DNA-directed RNA polymerase complex"/>
    <property type="evidence" value="ECO:0007669"/>
    <property type="project" value="UniProtKB-KW"/>
</dbReference>
<dbReference type="Gene3D" id="1.10.1740.10">
    <property type="match status" value="1"/>
</dbReference>
<feature type="domain" description="HTH luxR-type" evidence="6">
    <location>
        <begin position="167"/>
        <end position="194"/>
    </location>
</feature>
<dbReference type="EMBL" id="BOOW01000043">
    <property type="protein sequence ID" value="GII96244.1"/>
    <property type="molecule type" value="Genomic_DNA"/>
</dbReference>
<evidence type="ECO:0000313" key="7">
    <source>
        <dbReference type="EMBL" id="GII96244.1"/>
    </source>
</evidence>
<proteinExistence type="inferred from homology"/>
<dbReference type="Proteomes" id="UP000606172">
    <property type="component" value="Unassembled WGS sequence"/>
</dbReference>
<evidence type="ECO:0000256" key="1">
    <source>
        <dbReference type="ARBA" id="ARBA00010641"/>
    </source>
</evidence>
<comment type="caution">
    <text evidence="7">The sequence shown here is derived from an EMBL/GenBank/DDBJ whole genome shotgun (WGS) entry which is preliminary data.</text>
</comment>
<dbReference type="GO" id="GO:0003677">
    <property type="term" value="F:DNA binding"/>
    <property type="evidence" value="ECO:0007669"/>
    <property type="project" value="UniProtKB-KW"/>
</dbReference>
<evidence type="ECO:0000259" key="6">
    <source>
        <dbReference type="PROSITE" id="PS00622"/>
    </source>
</evidence>
<dbReference type="NCBIfam" id="TIGR02937">
    <property type="entry name" value="sigma70-ECF"/>
    <property type="match status" value="1"/>
</dbReference>
<dbReference type="SUPFAM" id="SSF88659">
    <property type="entry name" value="Sigma3 and sigma4 domains of RNA polymerase sigma factors"/>
    <property type="match status" value="1"/>
</dbReference>
<dbReference type="InterPro" id="IPR013249">
    <property type="entry name" value="RNA_pol_sigma70_r4_t2"/>
</dbReference>
<dbReference type="RefSeq" id="WP_204031262.1">
    <property type="nucleotide sequence ID" value="NZ_BOOW01000043.1"/>
</dbReference>
<dbReference type="Gene3D" id="1.10.10.10">
    <property type="entry name" value="Winged helix-like DNA-binding domain superfamily/Winged helix DNA-binding domain"/>
    <property type="match status" value="1"/>
</dbReference>
<dbReference type="InterPro" id="IPR039425">
    <property type="entry name" value="RNA_pol_sigma-70-like"/>
</dbReference>
<name>A0A919VFL6_9ACTN</name>
<keyword evidence="7" id="KW-0240">DNA-directed RNA polymerase</keyword>
<dbReference type="PANTHER" id="PTHR43133">
    <property type="entry name" value="RNA POLYMERASE ECF-TYPE SIGMA FACTO"/>
    <property type="match status" value="1"/>
</dbReference>
<evidence type="ECO:0000313" key="8">
    <source>
        <dbReference type="Proteomes" id="UP000606172"/>
    </source>
</evidence>